<dbReference type="AlphaFoldDB" id="A0A4R3NEK9"/>
<feature type="chain" id="PRO_5020783431" evidence="1">
    <location>
        <begin position="24"/>
        <end position="158"/>
    </location>
</feature>
<dbReference type="Pfam" id="PF15941">
    <property type="entry name" value="FidL_like"/>
    <property type="match status" value="1"/>
</dbReference>
<dbReference type="InterPro" id="IPR031854">
    <property type="entry name" value="FidL-like"/>
</dbReference>
<comment type="caution">
    <text evidence="2">The sequence shown here is derived from an EMBL/GenBank/DDBJ whole genome shotgun (WGS) entry which is preliminary data.</text>
</comment>
<organism evidence="2 3">
    <name type="scientific">Providencia alcalifaciens</name>
    <dbReference type="NCBI Taxonomy" id="126385"/>
    <lineage>
        <taxon>Bacteria</taxon>
        <taxon>Pseudomonadati</taxon>
        <taxon>Pseudomonadota</taxon>
        <taxon>Gammaproteobacteria</taxon>
        <taxon>Enterobacterales</taxon>
        <taxon>Morganellaceae</taxon>
        <taxon>Providencia</taxon>
    </lineage>
</organism>
<name>A0A4R3NEK9_9GAMM</name>
<dbReference type="RefSeq" id="WP_108479285.1">
    <property type="nucleotide sequence ID" value="NZ_JADSSX010000007.1"/>
</dbReference>
<reference evidence="2 3" key="1">
    <citation type="submission" date="2019-03" db="EMBL/GenBank/DDBJ databases">
        <title>Genomic analyses of the natural microbiome of Caenorhabditis elegans.</title>
        <authorList>
            <person name="Samuel B."/>
        </authorList>
    </citation>
    <scope>NUCLEOTIDE SEQUENCE [LARGE SCALE GENOMIC DNA]</scope>
    <source>
        <strain evidence="2 3">JUb102</strain>
    </source>
</reference>
<evidence type="ECO:0000313" key="2">
    <source>
        <dbReference type="EMBL" id="TCT30160.1"/>
    </source>
</evidence>
<dbReference type="Proteomes" id="UP000295055">
    <property type="component" value="Unassembled WGS sequence"/>
</dbReference>
<sequence length="158" mass="18248">MKKYLITAALAAVIIPITYVTFAKDKDDVKLCHSEIVWIKENGTPDGIILKSKMSLQVSDNHNGRMNFYGYIKNQETIYRLDRAIYFSYTPVDKKGNYLIVMNSSSVTNSDSTPNDVFTNFIQLEKDKIKYYVNVTRMEDNVYILKDEAYSAFTCYVE</sequence>
<evidence type="ECO:0000256" key="1">
    <source>
        <dbReference type="SAM" id="SignalP"/>
    </source>
</evidence>
<feature type="signal peptide" evidence="1">
    <location>
        <begin position="1"/>
        <end position="23"/>
    </location>
</feature>
<accession>A0A4R3NEK9</accession>
<keyword evidence="1" id="KW-0732">Signal</keyword>
<gene>
    <name evidence="2" type="ORF">EC835_11031</name>
</gene>
<proteinExistence type="predicted"/>
<dbReference type="OrthoDB" id="6455141at2"/>
<evidence type="ECO:0000313" key="3">
    <source>
        <dbReference type="Proteomes" id="UP000295055"/>
    </source>
</evidence>
<dbReference type="EMBL" id="SMAS01000010">
    <property type="protein sequence ID" value="TCT30160.1"/>
    <property type="molecule type" value="Genomic_DNA"/>
</dbReference>
<protein>
    <submittedName>
        <fullName evidence="2">FidL-like putative membrane protein</fullName>
    </submittedName>
</protein>